<comment type="caution">
    <text evidence="2">The sequence shown here is derived from an EMBL/GenBank/DDBJ whole genome shotgun (WGS) entry which is preliminary data.</text>
</comment>
<dbReference type="InterPro" id="IPR003741">
    <property type="entry name" value="LUD_dom"/>
</dbReference>
<sequence>MQERKRDTMQQVEAIKSEFHRVRAERTVVALTKNGLKARYMEKNEDAVKAALELIPPDAIVGCTGSFSIRQLGLVEMLEKRGNKVVHHWLPGPSPEEDLRLRHEEIGADVLLTSCNAITMDGKIIDIDAAGNRAAGTMFGPGKVIMVAGVNKIALDEEEGLHRARHIAAPLNAIRYSLDTPCVKTGFCSDCRSPQRICKVVLVIERKPSLTDLEVILVGEELGF</sequence>
<protein>
    <recommendedName>
        <fullName evidence="1">LUD domain-containing protein</fullName>
    </recommendedName>
</protein>
<dbReference type="AlphaFoldDB" id="A0A6V8PQZ8"/>
<dbReference type="EMBL" id="BLSB01000048">
    <property type="protein sequence ID" value="GFP35079.1"/>
    <property type="molecule type" value="Genomic_DNA"/>
</dbReference>
<gene>
    <name evidence="2" type="ORF">HKBW3S43_00871</name>
</gene>
<evidence type="ECO:0000259" key="1">
    <source>
        <dbReference type="Pfam" id="PF02589"/>
    </source>
</evidence>
<feature type="domain" description="LUD" evidence="1">
    <location>
        <begin position="25"/>
        <end position="218"/>
    </location>
</feature>
<dbReference type="Proteomes" id="UP000576480">
    <property type="component" value="Unassembled WGS sequence"/>
</dbReference>
<dbReference type="PANTHER" id="PTHR36179:SF2">
    <property type="entry name" value="LUD DOMAIN-CONTAINING PROTEIN"/>
    <property type="match status" value="1"/>
</dbReference>
<evidence type="ECO:0000313" key="2">
    <source>
        <dbReference type="EMBL" id="GFP35079.1"/>
    </source>
</evidence>
<organism evidence="2 3">
    <name type="scientific">Candidatus Hakubella thermalkaliphila</name>
    <dbReference type="NCBI Taxonomy" id="2754717"/>
    <lineage>
        <taxon>Bacteria</taxon>
        <taxon>Bacillati</taxon>
        <taxon>Actinomycetota</taxon>
        <taxon>Actinomycetota incertae sedis</taxon>
        <taxon>Candidatus Hakubellales</taxon>
        <taxon>Candidatus Hakubellaceae</taxon>
        <taxon>Candidatus Hakubella</taxon>
    </lineage>
</organism>
<dbReference type="Pfam" id="PF02589">
    <property type="entry name" value="LUD_dom"/>
    <property type="match status" value="1"/>
</dbReference>
<name>A0A6V8PQZ8_9ACTN</name>
<evidence type="ECO:0000313" key="3">
    <source>
        <dbReference type="Proteomes" id="UP000576480"/>
    </source>
</evidence>
<accession>A0A6V8PQZ8</accession>
<dbReference type="PANTHER" id="PTHR36179">
    <property type="entry name" value="LUD_DOM DOMAIN-CONTAINING PROTEIN"/>
    <property type="match status" value="1"/>
</dbReference>
<reference evidence="2 3" key="1">
    <citation type="journal article" date="2020" name="Front. Microbiol.">
        <title>Single-cell genomics of novel Actinobacteria with the Wood-Ljungdahl pathway discovered in a serpentinizing system.</title>
        <authorList>
            <person name="Merino N."/>
            <person name="Kawai M."/>
            <person name="Boyd E.S."/>
            <person name="Colman D.R."/>
            <person name="McGlynn S.E."/>
            <person name="Nealson K.H."/>
            <person name="Kurokawa K."/>
            <person name="Hongoh Y."/>
        </authorList>
    </citation>
    <scope>NUCLEOTIDE SEQUENCE [LARGE SCALE GENOMIC DNA]</scope>
    <source>
        <strain evidence="2 3">S43</strain>
    </source>
</reference>
<proteinExistence type="predicted"/>